<evidence type="ECO:0000256" key="1">
    <source>
        <dbReference type="SAM" id="SignalP"/>
    </source>
</evidence>
<dbReference type="EMBL" id="KZ857862">
    <property type="protein sequence ID" value="RDX39447.1"/>
    <property type="molecule type" value="Genomic_DNA"/>
</dbReference>
<keyword evidence="1" id="KW-0732">Signal</keyword>
<protein>
    <recommendedName>
        <fullName evidence="4">Secreted protein</fullName>
    </recommendedName>
</protein>
<name>A0A371CGN9_9APHY</name>
<evidence type="ECO:0000313" key="3">
    <source>
        <dbReference type="Proteomes" id="UP000256964"/>
    </source>
</evidence>
<organism evidence="2 3">
    <name type="scientific">Lentinus brumalis</name>
    <dbReference type="NCBI Taxonomy" id="2498619"/>
    <lineage>
        <taxon>Eukaryota</taxon>
        <taxon>Fungi</taxon>
        <taxon>Dikarya</taxon>
        <taxon>Basidiomycota</taxon>
        <taxon>Agaricomycotina</taxon>
        <taxon>Agaricomycetes</taxon>
        <taxon>Polyporales</taxon>
        <taxon>Polyporaceae</taxon>
        <taxon>Lentinus</taxon>
    </lineage>
</organism>
<sequence length="136" mass="15432">MLYAHHLSPFRALLIVFHPAAILASTLLCSCSKLESCTLALLQTSAVPTPHYNVWLRTTQLQVKSARSYLHSSGTTRLVTCAPASHKYLKDRSLIRRRRAYNTVTKTRRTTLLLKSSPERELRLRPTACNVSRAHY</sequence>
<dbReference type="AlphaFoldDB" id="A0A371CGN9"/>
<proteinExistence type="predicted"/>
<accession>A0A371CGN9</accession>
<evidence type="ECO:0008006" key="4">
    <source>
        <dbReference type="Google" id="ProtNLM"/>
    </source>
</evidence>
<dbReference type="Proteomes" id="UP000256964">
    <property type="component" value="Unassembled WGS sequence"/>
</dbReference>
<gene>
    <name evidence="2" type="ORF">OH76DRAFT_1562404</name>
</gene>
<feature type="signal peptide" evidence="1">
    <location>
        <begin position="1"/>
        <end position="24"/>
    </location>
</feature>
<evidence type="ECO:0000313" key="2">
    <source>
        <dbReference type="EMBL" id="RDX39447.1"/>
    </source>
</evidence>
<keyword evidence="3" id="KW-1185">Reference proteome</keyword>
<reference evidence="2 3" key="1">
    <citation type="journal article" date="2018" name="Biotechnol. Biofuels">
        <title>Integrative visual omics of the white-rot fungus Polyporus brumalis exposes the biotechnological potential of its oxidative enzymes for delignifying raw plant biomass.</title>
        <authorList>
            <person name="Miyauchi S."/>
            <person name="Rancon A."/>
            <person name="Drula E."/>
            <person name="Hage H."/>
            <person name="Chaduli D."/>
            <person name="Favel A."/>
            <person name="Grisel S."/>
            <person name="Henrissat B."/>
            <person name="Herpoel-Gimbert I."/>
            <person name="Ruiz-Duenas F.J."/>
            <person name="Chevret D."/>
            <person name="Hainaut M."/>
            <person name="Lin J."/>
            <person name="Wang M."/>
            <person name="Pangilinan J."/>
            <person name="Lipzen A."/>
            <person name="Lesage-Meessen L."/>
            <person name="Navarro D."/>
            <person name="Riley R."/>
            <person name="Grigoriev I.V."/>
            <person name="Zhou S."/>
            <person name="Raouche S."/>
            <person name="Rosso M.N."/>
        </authorList>
    </citation>
    <scope>NUCLEOTIDE SEQUENCE [LARGE SCALE GENOMIC DNA]</scope>
    <source>
        <strain evidence="2 3">BRFM 1820</strain>
    </source>
</reference>
<feature type="chain" id="PRO_5016945196" description="Secreted protein" evidence="1">
    <location>
        <begin position="25"/>
        <end position="136"/>
    </location>
</feature>